<dbReference type="RefSeq" id="WP_127029955.1">
    <property type="nucleotide sequence ID" value="NZ_RYFG02000091.1"/>
</dbReference>
<accession>A0ABY3CAP7</accession>
<evidence type="ECO:0000256" key="2">
    <source>
        <dbReference type="ARBA" id="ARBA00023125"/>
    </source>
</evidence>
<feature type="domain" description="HTH cro/C1-type" evidence="4">
    <location>
        <begin position="45"/>
        <end position="99"/>
    </location>
</feature>
<name>A0ABY3CAP7_9GAMM</name>
<dbReference type="EMBL" id="RYFG02000091">
    <property type="protein sequence ID" value="TRW95256.1"/>
    <property type="molecule type" value="Genomic_DNA"/>
</dbReference>
<dbReference type="SMART" id="SM00530">
    <property type="entry name" value="HTH_XRE"/>
    <property type="match status" value="1"/>
</dbReference>
<comment type="caution">
    <text evidence="5">The sequence shown here is derived from an EMBL/GenBank/DDBJ whole genome shotgun (WGS) entry which is preliminary data.</text>
</comment>
<sequence length="100" mass="10917">MSKIQETLSEMAKDLYSVGGIDKTTLRRFDINALPPVPNYTATQIAALRHKLGLSQSVFAAYLNVSDRAVKKWEQGEAKPTGATLKLLSIVENKGLDVIA</sequence>
<dbReference type="Gene3D" id="1.10.260.40">
    <property type="entry name" value="lambda repressor-like DNA-binding domains"/>
    <property type="match status" value="1"/>
</dbReference>
<evidence type="ECO:0000313" key="5">
    <source>
        <dbReference type="EMBL" id="TRW95256.1"/>
    </source>
</evidence>
<keyword evidence="3" id="KW-0804">Transcription</keyword>
<dbReference type="SUPFAM" id="SSF47413">
    <property type="entry name" value="lambda repressor-like DNA-binding domains"/>
    <property type="match status" value="1"/>
</dbReference>
<keyword evidence="6" id="KW-1185">Reference proteome</keyword>
<dbReference type="InterPro" id="IPR001387">
    <property type="entry name" value="Cro/C1-type_HTH"/>
</dbReference>
<dbReference type="Proteomes" id="UP000733744">
    <property type="component" value="Unassembled WGS sequence"/>
</dbReference>
<dbReference type="PANTHER" id="PTHR36511:SF3">
    <property type="entry name" value="ANTITOXIN HIGA-2"/>
    <property type="match status" value="1"/>
</dbReference>
<evidence type="ECO:0000313" key="6">
    <source>
        <dbReference type="Proteomes" id="UP000733744"/>
    </source>
</evidence>
<dbReference type="InterPro" id="IPR052359">
    <property type="entry name" value="HTH-type_reg/antitoxin"/>
</dbReference>
<dbReference type="PANTHER" id="PTHR36511">
    <property type="entry name" value="MERR FAMILY BACTERIAL REGULATORY PROTEIN"/>
    <property type="match status" value="1"/>
</dbReference>
<organism evidence="5 6">
    <name type="scientific">Candidatus Methylobacter oryzae</name>
    <dbReference type="NCBI Taxonomy" id="2497749"/>
    <lineage>
        <taxon>Bacteria</taxon>
        <taxon>Pseudomonadati</taxon>
        <taxon>Pseudomonadota</taxon>
        <taxon>Gammaproteobacteria</taxon>
        <taxon>Methylococcales</taxon>
        <taxon>Methylococcaceae</taxon>
        <taxon>Methylobacter</taxon>
    </lineage>
</organism>
<evidence type="ECO:0000256" key="1">
    <source>
        <dbReference type="ARBA" id="ARBA00023015"/>
    </source>
</evidence>
<dbReference type="Pfam" id="PF01381">
    <property type="entry name" value="HTH_3"/>
    <property type="match status" value="1"/>
</dbReference>
<gene>
    <name evidence="5" type="ORF">EKO24_010250</name>
</gene>
<reference evidence="5 6" key="1">
    <citation type="journal article" date="2019" name="Antonie Van Leeuwenhoek">
        <title>Description of 'Ca. Methylobacter oryzae' KRF1, a novel species from the environmentally important Methylobacter clade 2.</title>
        <authorList>
            <person name="Khatri K."/>
            <person name="Mohite J.A."/>
            <person name="Pandit P.S."/>
            <person name="Bahulikar R."/>
            <person name="Rahalkar M.C."/>
        </authorList>
    </citation>
    <scope>NUCLEOTIDE SEQUENCE [LARGE SCALE GENOMIC DNA]</scope>
    <source>
        <strain evidence="5 6">KRF1</strain>
    </source>
</reference>
<evidence type="ECO:0000256" key="3">
    <source>
        <dbReference type="ARBA" id="ARBA00023163"/>
    </source>
</evidence>
<dbReference type="CDD" id="cd00093">
    <property type="entry name" value="HTH_XRE"/>
    <property type="match status" value="1"/>
</dbReference>
<dbReference type="PROSITE" id="PS50943">
    <property type="entry name" value="HTH_CROC1"/>
    <property type="match status" value="1"/>
</dbReference>
<evidence type="ECO:0000259" key="4">
    <source>
        <dbReference type="PROSITE" id="PS50943"/>
    </source>
</evidence>
<dbReference type="GO" id="GO:0003677">
    <property type="term" value="F:DNA binding"/>
    <property type="evidence" value="ECO:0007669"/>
    <property type="project" value="UniProtKB-KW"/>
</dbReference>
<protein>
    <submittedName>
        <fullName evidence="5">DNA-binding transcriptional regulator</fullName>
    </submittedName>
</protein>
<keyword evidence="1" id="KW-0805">Transcription regulation</keyword>
<proteinExistence type="predicted"/>
<dbReference type="InterPro" id="IPR010982">
    <property type="entry name" value="Lambda_DNA-bd_dom_sf"/>
</dbReference>
<keyword evidence="2 5" id="KW-0238">DNA-binding</keyword>